<evidence type="ECO:0000313" key="2">
    <source>
        <dbReference type="EMBL" id="CUQ39653.1"/>
    </source>
</evidence>
<name>A0A174VY15_PARDI</name>
<accession>A0A174VY15</accession>
<dbReference type="Proteomes" id="UP000095332">
    <property type="component" value="Unassembled WGS sequence"/>
</dbReference>
<dbReference type="RefSeq" id="WP_057328858.1">
    <property type="nucleotide sequence ID" value="NZ_CZBM01000011.1"/>
</dbReference>
<reference evidence="2 3" key="1">
    <citation type="submission" date="2015-09" db="EMBL/GenBank/DDBJ databases">
        <authorList>
            <consortium name="Pathogen Informatics"/>
        </authorList>
    </citation>
    <scope>NUCLEOTIDE SEQUENCE [LARGE SCALE GENOMIC DNA]</scope>
    <source>
        <strain evidence="2 3">2789STDY5834948</strain>
    </source>
</reference>
<gene>
    <name evidence="2" type="ORF">ERS852560_02610</name>
</gene>
<evidence type="ECO:0000313" key="3">
    <source>
        <dbReference type="Proteomes" id="UP000095332"/>
    </source>
</evidence>
<proteinExistence type="predicted"/>
<keyword evidence="1" id="KW-0472">Membrane</keyword>
<evidence type="ECO:0000256" key="1">
    <source>
        <dbReference type="SAM" id="Phobius"/>
    </source>
</evidence>
<dbReference type="AlphaFoldDB" id="A0A174VY15"/>
<protein>
    <submittedName>
        <fullName evidence="2">Uncharacterized protein</fullName>
    </submittedName>
</protein>
<keyword evidence="1" id="KW-0812">Transmembrane</keyword>
<keyword evidence="1" id="KW-1133">Transmembrane helix</keyword>
<feature type="transmembrane region" description="Helical" evidence="1">
    <location>
        <begin position="118"/>
        <end position="137"/>
    </location>
</feature>
<sequence length="221" mass="25411">MDNNEVYALFEDIKNNLKGINGKLGNTPKAADNPSSGQSPTVNLEPIKELFENSAKEHQEQTKAMLTKFAEAEVYASNRILHLLRNLKESLTRSSEEREDEPQEHIHRHIFEIKSNKVFSLLVGMGIACSLSIWGNIELWKAKRQYADDALKFRVIRSWGGCNAKNILWLNDVFDIHRNEEAIEWVRQEADGYDKGLKTLSDSLMQERLKVKQTKNNNNQK</sequence>
<dbReference type="EMBL" id="CZBM01000011">
    <property type="protein sequence ID" value="CUQ39653.1"/>
    <property type="molecule type" value="Genomic_DNA"/>
</dbReference>
<organism evidence="2 3">
    <name type="scientific">Parabacteroides distasonis</name>
    <dbReference type="NCBI Taxonomy" id="823"/>
    <lineage>
        <taxon>Bacteria</taxon>
        <taxon>Pseudomonadati</taxon>
        <taxon>Bacteroidota</taxon>
        <taxon>Bacteroidia</taxon>
        <taxon>Bacteroidales</taxon>
        <taxon>Tannerellaceae</taxon>
        <taxon>Parabacteroides</taxon>
    </lineage>
</organism>